<dbReference type="AlphaFoldDB" id="A0A0C2ISE2"/>
<comment type="caution">
    <text evidence="1">The sequence shown here is derived from an EMBL/GenBank/DDBJ whole genome shotgun (WGS) entry which is preliminary data.</text>
</comment>
<proteinExistence type="predicted"/>
<gene>
    <name evidence="1" type="ORF">RF11_06811</name>
</gene>
<keyword evidence="2" id="KW-1185">Reference proteome</keyword>
<organism evidence="1 2">
    <name type="scientific">Thelohanellus kitauei</name>
    <name type="common">Myxosporean</name>
    <dbReference type="NCBI Taxonomy" id="669202"/>
    <lineage>
        <taxon>Eukaryota</taxon>
        <taxon>Metazoa</taxon>
        <taxon>Cnidaria</taxon>
        <taxon>Myxozoa</taxon>
        <taxon>Myxosporea</taxon>
        <taxon>Bivalvulida</taxon>
        <taxon>Platysporina</taxon>
        <taxon>Myxobolidae</taxon>
        <taxon>Thelohanellus</taxon>
    </lineage>
</organism>
<name>A0A0C2ISE2_THEKT</name>
<evidence type="ECO:0000313" key="2">
    <source>
        <dbReference type="Proteomes" id="UP000031668"/>
    </source>
</evidence>
<accession>A0A0C2ISE2</accession>
<dbReference type="EMBL" id="JWZT01002870">
    <property type="protein sequence ID" value="KII68364.1"/>
    <property type="molecule type" value="Genomic_DNA"/>
</dbReference>
<protein>
    <submittedName>
        <fullName evidence="1">Uncharacterized protein</fullName>
    </submittedName>
</protein>
<dbReference type="Proteomes" id="UP000031668">
    <property type="component" value="Unassembled WGS sequence"/>
</dbReference>
<reference evidence="1 2" key="1">
    <citation type="journal article" date="2014" name="Genome Biol. Evol.">
        <title>The genome of the myxosporean Thelohanellus kitauei shows adaptations to nutrient acquisition within its fish host.</title>
        <authorList>
            <person name="Yang Y."/>
            <person name="Xiong J."/>
            <person name="Zhou Z."/>
            <person name="Huo F."/>
            <person name="Miao W."/>
            <person name="Ran C."/>
            <person name="Liu Y."/>
            <person name="Zhang J."/>
            <person name="Feng J."/>
            <person name="Wang M."/>
            <person name="Wang M."/>
            <person name="Wang L."/>
            <person name="Yao B."/>
        </authorList>
    </citation>
    <scope>NUCLEOTIDE SEQUENCE [LARGE SCALE GENOMIC DNA]</scope>
    <source>
        <strain evidence="1">Wuqing</strain>
    </source>
</reference>
<sequence length="575" mass="65943">MGFASKTLISTDSNIYRSSMEPFRELKLVVYGEYGLQIFANDEWVCTTPIPFLEGEFRVDEYLEDYMAEGDIFKNNLVIRIHIVTINSSRHENHTIYNKTINLVADDRFDDPPISSFDKFQIEHLFSFVQNEKYHTDFFTGNLVCIRHTDCFESNLNSHKVEKECTNNTIGCKNGGICYVGYIGETCDYEEIELSEEDLKIADDSYGLLHVDEKLYIKFDLIFEGQEIRVDEVLNDYIQSEEALFKVSPNNNQVDLLARVEIHLSKKRSNVFLVLNETLSIKPDNYFVTRFENNAFSLDFIIFALVGDTPDSIANSNPTMMMNWAQIFILDIYITNLRIRVLMIIMSLNPTNVSDLFEIIKRSSDGKTVIASIPQVVNNLNNFFDTLTPSDYPKAVNKHPNIGSSSLGIFNFIKRSGNTTPCHKATDLIEFTEGFWENFCKTTHNVCEKLNGCNTWRETHLETTRTKMEMIRKKIELNKKNAGTTRKTITTTNEQVFAVMKSKNQRKSAQKSNSGITSMKIVKTTAMKSVTKLFNHAKFVYELMTGQDEVKTHQRNSPFLNLVLISCSNSFITIS</sequence>
<evidence type="ECO:0000313" key="1">
    <source>
        <dbReference type="EMBL" id="KII68364.1"/>
    </source>
</evidence>